<dbReference type="PATRIC" id="fig|993517.3.peg.2213"/>
<evidence type="ECO:0000313" key="1">
    <source>
        <dbReference type="EMBL" id="EKK02630.1"/>
    </source>
</evidence>
<organism evidence="1 2">
    <name type="scientific">Rhodopirellula baltica SH28</name>
    <dbReference type="NCBI Taxonomy" id="993517"/>
    <lineage>
        <taxon>Bacteria</taxon>
        <taxon>Pseudomonadati</taxon>
        <taxon>Planctomycetota</taxon>
        <taxon>Planctomycetia</taxon>
        <taxon>Pirellulales</taxon>
        <taxon>Pirellulaceae</taxon>
        <taxon>Rhodopirellula</taxon>
    </lineage>
</organism>
<protein>
    <submittedName>
        <fullName evidence="1">Uncharacterized protein</fullName>
    </submittedName>
</protein>
<dbReference type="Proteomes" id="UP000007993">
    <property type="component" value="Unassembled WGS sequence"/>
</dbReference>
<evidence type="ECO:0000313" key="2">
    <source>
        <dbReference type="Proteomes" id="UP000007993"/>
    </source>
</evidence>
<reference evidence="1 2" key="1">
    <citation type="journal article" date="2013" name="Mar. Genomics">
        <title>Expression of sulfatases in Rhodopirellula baltica and the diversity of sulfatases in the genus Rhodopirellula.</title>
        <authorList>
            <person name="Wegner C.E."/>
            <person name="Richter-Heitmann T."/>
            <person name="Klindworth A."/>
            <person name="Klockow C."/>
            <person name="Richter M."/>
            <person name="Achstetter T."/>
            <person name="Glockner F.O."/>
            <person name="Harder J."/>
        </authorList>
    </citation>
    <scope>NUCLEOTIDE SEQUENCE [LARGE SCALE GENOMIC DNA]</scope>
    <source>
        <strain evidence="1 2">SH28</strain>
    </source>
</reference>
<proteinExistence type="predicted"/>
<gene>
    <name evidence="1" type="ORF">RBSH_02045</name>
</gene>
<comment type="caution">
    <text evidence="1">The sequence shown here is derived from an EMBL/GenBank/DDBJ whole genome shotgun (WGS) entry which is preliminary data.</text>
</comment>
<dbReference type="RefSeq" id="WP_007331868.1">
    <property type="nucleotide sequence ID" value="NZ_AMCW01000052.1"/>
</dbReference>
<accession>K5CFD3</accession>
<dbReference type="AlphaFoldDB" id="K5CFD3"/>
<name>K5CFD3_RHOBT</name>
<sequence>MAFPHKGSSAITVDGVEYRWRVRSRPTYCQGALESWMTFAVQTAHDPRTVLLVTVDALRPDNWIAENANAITPALVAHCIRIALADGWRPNANGSAFSLTTELPA</sequence>
<dbReference type="EMBL" id="AMCW01000052">
    <property type="protein sequence ID" value="EKK02630.1"/>
    <property type="molecule type" value="Genomic_DNA"/>
</dbReference>